<organism evidence="2 3">
    <name type="scientific">Wenjunlia tyrosinilytica</name>
    <dbReference type="NCBI Taxonomy" id="1544741"/>
    <lineage>
        <taxon>Bacteria</taxon>
        <taxon>Bacillati</taxon>
        <taxon>Actinomycetota</taxon>
        <taxon>Actinomycetes</taxon>
        <taxon>Kitasatosporales</taxon>
        <taxon>Streptomycetaceae</taxon>
        <taxon>Wenjunlia</taxon>
    </lineage>
</organism>
<gene>
    <name evidence="2" type="ORF">GCM10012280_20730</name>
</gene>
<dbReference type="EMBL" id="BMMS01000007">
    <property type="protein sequence ID" value="GGO85891.1"/>
    <property type="molecule type" value="Genomic_DNA"/>
</dbReference>
<accession>A0A917ZNL9</accession>
<sequence length="253" mass="26141">MIPRSRYALVVGSGCALAGVLLSGCGGEKDPDAGTNGVGRLAPDRIEAKTRAAAESAKSVRMAGTVVSQGKRFRLDMRLKEGGGVGQVSSGGSTFELLKVGKDLFLKADGDFYRGHKNGAGGAAGGKGDAAAKLEGKYVKVPSEDPSYKKLSGFTDLKVLLDGFFVLDGELAEGDHGTVNGRRTVALTADGGRGGTVEVALEGEPYPLRYSRAGGAGTLELSDYNKDFELKAPDAKHIVDYGEQISGSGQPGQ</sequence>
<dbReference type="Proteomes" id="UP000641932">
    <property type="component" value="Unassembled WGS sequence"/>
</dbReference>
<dbReference type="PROSITE" id="PS51257">
    <property type="entry name" value="PROKAR_LIPOPROTEIN"/>
    <property type="match status" value="1"/>
</dbReference>
<keyword evidence="3" id="KW-1185">Reference proteome</keyword>
<keyword evidence="1" id="KW-0732">Signal</keyword>
<name>A0A917ZNL9_9ACTN</name>
<feature type="signal peptide" evidence="1">
    <location>
        <begin position="1"/>
        <end position="18"/>
    </location>
</feature>
<reference evidence="2" key="1">
    <citation type="journal article" date="2014" name="Int. J. Syst. Evol. Microbiol.">
        <title>Complete genome sequence of Corynebacterium casei LMG S-19264T (=DSM 44701T), isolated from a smear-ripened cheese.</title>
        <authorList>
            <consortium name="US DOE Joint Genome Institute (JGI-PGF)"/>
            <person name="Walter F."/>
            <person name="Albersmeier A."/>
            <person name="Kalinowski J."/>
            <person name="Ruckert C."/>
        </authorList>
    </citation>
    <scope>NUCLEOTIDE SEQUENCE</scope>
    <source>
        <strain evidence="2">CGMCC 4.7201</strain>
    </source>
</reference>
<proteinExistence type="predicted"/>
<reference evidence="2" key="2">
    <citation type="submission" date="2020-09" db="EMBL/GenBank/DDBJ databases">
        <authorList>
            <person name="Sun Q."/>
            <person name="Zhou Y."/>
        </authorList>
    </citation>
    <scope>NUCLEOTIDE SEQUENCE</scope>
    <source>
        <strain evidence="2">CGMCC 4.7201</strain>
    </source>
</reference>
<evidence type="ECO:0000313" key="2">
    <source>
        <dbReference type="EMBL" id="GGO85891.1"/>
    </source>
</evidence>
<feature type="chain" id="PRO_5039423466" evidence="1">
    <location>
        <begin position="19"/>
        <end position="253"/>
    </location>
</feature>
<evidence type="ECO:0000256" key="1">
    <source>
        <dbReference type="SAM" id="SignalP"/>
    </source>
</evidence>
<comment type="caution">
    <text evidence="2">The sequence shown here is derived from an EMBL/GenBank/DDBJ whole genome shotgun (WGS) entry which is preliminary data.</text>
</comment>
<evidence type="ECO:0000313" key="3">
    <source>
        <dbReference type="Proteomes" id="UP000641932"/>
    </source>
</evidence>
<protein>
    <submittedName>
        <fullName evidence="2">Lipoprotein</fullName>
    </submittedName>
</protein>
<keyword evidence="2" id="KW-0449">Lipoprotein</keyword>
<dbReference type="AlphaFoldDB" id="A0A917ZNL9"/>